<keyword evidence="1" id="KW-1133">Transmembrane helix</keyword>
<dbReference type="RefSeq" id="WP_166396085.1">
    <property type="nucleotide sequence ID" value="NZ_CP045121.1"/>
</dbReference>
<keyword evidence="1" id="KW-0812">Transmembrane</keyword>
<reference evidence="2 3" key="1">
    <citation type="submission" date="2019-10" db="EMBL/GenBank/DDBJ databases">
        <title>Rubrobacter sp nov SCSIO 52915 isolated from a deep-sea sediment in the South China Sea.</title>
        <authorList>
            <person name="Chen R.W."/>
        </authorList>
    </citation>
    <scope>NUCLEOTIDE SEQUENCE [LARGE SCALE GENOMIC DNA]</scope>
    <source>
        <strain evidence="2 3">SCSIO 52915</strain>
    </source>
</reference>
<evidence type="ECO:0000256" key="1">
    <source>
        <dbReference type="SAM" id="Phobius"/>
    </source>
</evidence>
<evidence type="ECO:0000313" key="2">
    <source>
        <dbReference type="EMBL" id="QIN78411.1"/>
    </source>
</evidence>
<name>A0A6G8PW16_9ACTN</name>
<dbReference type="AlphaFoldDB" id="A0A6G8PW16"/>
<protein>
    <submittedName>
        <fullName evidence="2">DUF4383 domain-containing protein</fullName>
    </submittedName>
</protein>
<dbReference type="EMBL" id="CP045121">
    <property type="protein sequence ID" value="QIN78411.1"/>
    <property type="molecule type" value="Genomic_DNA"/>
</dbReference>
<accession>A0A6G8PW16</accession>
<proteinExistence type="predicted"/>
<dbReference type="Proteomes" id="UP000502706">
    <property type="component" value="Chromosome"/>
</dbReference>
<feature type="transmembrane region" description="Helical" evidence="1">
    <location>
        <begin position="43"/>
        <end position="63"/>
    </location>
</feature>
<keyword evidence="3" id="KW-1185">Reference proteome</keyword>
<evidence type="ECO:0000313" key="3">
    <source>
        <dbReference type="Proteomes" id="UP000502706"/>
    </source>
</evidence>
<dbReference type="Pfam" id="PF14325">
    <property type="entry name" value="DUF4383"/>
    <property type="match status" value="1"/>
</dbReference>
<dbReference type="KEGG" id="rmar:GBA65_07595"/>
<keyword evidence="1" id="KW-0472">Membrane</keyword>
<gene>
    <name evidence="2" type="ORF">GBA65_07595</name>
</gene>
<sequence length="101" mass="10716">MSETARTFSLVVGIAFVLLGLLGFVPGITTDEGLLFGFMGVDALHNAIHLVVGALGVAAYYYAGWARRHCRGLGVLFLLIGTLEFAPQLSGRRGGRISPSH</sequence>
<organism evidence="2 3">
    <name type="scientific">Rubrobacter marinus</name>
    <dbReference type="NCBI Taxonomy" id="2653852"/>
    <lineage>
        <taxon>Bacteria</taxon>
        <taxon>Bacillati</taxon>
        <taxon>Actinomycetota</taxon>
        <taxon>Rubrobacteria</taxon>
        <taxon>Rubrobacterales</taxon>
        <taxon>Rubrobacteraceae</taxon>
        <taxon>Rubrobacter</taxon>
    </lineage>
</organism>